<dbReference type="PANTHER" id="PTHR45850:SF1">
    <property type="entry name" value="SORTING NEXIN 6, ISOFORM B"/>
    <property type="match status" value="1"/>
</dbReference>
<dbReference type="InterPro" id="IPR015404">
    <property type="entry name" value="Vps5_C"/>
</dbReference>
<dbReference type="Gene3D" id="1.20.1270.60">
    <property type="entry name" value="Arfaptin homology (AH) domain/BAR domain"/>
    <property type="match status" value="2"/>
</dbReference>
<dbReference type="PANTHER" id="PTHR45850">
    <property type="entry name" value="SORTING NEXIN FAMILY MEMBER"/>
    <property type="match status" value="1"/>
</dbReference>
<reference evidence="3" key="1">
    <citation type="journal article" date="2015" name="Nat. Genet.">
        <title>The genome and transcriptome of the zoonotic hookworm Ancylostoma ceylanicum identify infection-specific gene families.</title>
        <authorList>
            <person name="Schwarz E.M."/>
            <person name="Hu Y."/>
            <person name="Antoshechkin I."/>
            <person name="Miller M.M."/>
            <person name="Sternberg P.W."/>
            <person name="Aroian R.V."/>
        </authorList>
    </citation>
    <scope>NUCLEOTIDE SEQUENCE</scope>
    <source>
        <strain evidence="3">HY135</strain>
    </source>
</reference>
<dbReference type="FunFam" id="1.20.1270.60:FF:000245">
    <property type="entry name" value="Uncharacterized protein"/>
    <property type="match status" value="1"/>
</dbReference>
<evidence type="ECO:0000259" key="1">
    <source>
        <dbReference type="Pfam" id="PF09325"/>
    </source>
</evidence>
<dbReference type="Pfam" id="PF09325">
    <property type="entry name" value="Vps5"/>
    <property type="match status" value="2"/>
</dbReference>
<dbReference type="GO" id="GO:0090389">
    <property type="term" value="P:phagosome-lysosome fusion involved in apoptotic cell clearance"/>
    <property type="evidence" value="ECO:0007669"/>
    <property type="project" value="TreeGrafter"/>
</dbReference>
<feature type="domain" description="Sorting nexin/Vps5-like C-terminal" evidence="1">
    <location>
        <begin position="32"/>
        <end position="147"/>
    </location>
</feature>
<proteinExistence type="predicted"/>
<dbReference type="AlphaFoldDB" id="A0A016X262"/>
<evidence type="ECO:0000313" key="2">
    <source>
        <dbReference type="EMBL" id="EYC45941.1"/>
    </source>
</evidence>
<organism evidence="2 3">
    <name type="scientific">Ancylostoma ceylanicum</name>
    <dbReference type="NCBI Taxonomy" id="53326"/>
    <lineage>
        <taxon>Eukaryota</taxon>
        <taxon>Metazoa</taxon>
        <taxon>Ecdysozoa</taxon>
        <taxon>Nematoda</taxon>
        <taxon>Chromadorea</taxon>
        <taxon>Rhabditida</taxon>
        <taxon>Rhabditina</taxon>
        <taxon>Rhabditomorpha</taxon>
        <taxon>Strongyloidea</taxon>
        <taxon>Ancylostomatidae</taxon>
        <taxon>Ancylostomatinae</taxon>
        <taxon>Ancylostoma</taxon>
    </lineage>
</organism>
<comment type="caution">
    <text evidence="2">The sequence shown here is derived from an EMBL/GenBank/DDBJ whole genome shotgun (WGS) entry which is preliminary data.</text>
</comment>
<name>A0A016X262_9BILA</name>
<dbReference type="Proteomes" id="UP000024635">
    <property type="component" value="Unassembled WGS sequence"/>
</dbReference>
<dbReference type="STRING" id="53326.A0A016X262"/>
<dbReference type="EMBL" id="JARK01000013">
    <property type="protein sequence ID" value="EYC45941.1"/>
    <property type="molecule type" value="Genomic_DNA"/>
</dbReference>
<accession>A0A016X262</accession>
<gene>
    <name evidence="2" type="primary">Acey_s0413.g993</name>
    <name evidence="2" type="ORF">Y032_0413g993</name>
</gene>
<keyword evidence="3" id="KW-1185">Reference proteome</keyword>
<protein>
    <recommendedName>
        <fullName evidence="1">Sorting nexin/Vps5-like C-terminal domain-containing protein</fullName>
    </recommendedName>
</protein>
<sequence length="278" mass="31920">MLGGAFFGLEILLNRLAVRGKNKKEVVESLWKRFTQSADEVLLSGQRDVDDFFEHERNYLVEYNTHIKDAASKAEKVVKLRKNVAETYAKIGDCLERMARVEPDKVLARTEVRASDGMHKLKKVEARSANDEELKLTDTLTYFTRDTQAAKVEARSANDEELKLTDTLTYFTRDTQAAKDLLYRRMRCLANYEAANKNLERARGRNKDIPKAETEQQEACKKFEDISALAKTELKDLKKRRVLAFKKNLADLADLEIKHAKAQIQVLNELIGRLKQQP</sequence>
<evidence type="ECO:0000313" key="3">
    <source>
        <dbReference type="Proteomes" id="UP000024635"/>
    </source>
</evidence>
<dbReference type="OrthoDB" id="9976382at2759"/>
<dbReference type="InterPro" id="IPR027267">
    <property type="entry name" value="AH/BAR_dom_sf"/>
</dbReference>
<feature type="domain" description="Sorting nexin/Vps5-like C-terminal" evidence="1">
    <location>
        <begin position="150"/>
        <end position="269"/>
    </location>
</feature>